<keyword evidence="5" id="KW-1185">Reference proteome</keyword>
<evidence type="ECO:0000256" key="2">
    <source>
        <dbReference type="SAM" id="MobiDB-lite"/>
    </source>
</evidence>
<dbReference type="SUPFAM" id="SSF53335">
    <property type="entry name" value="S-adenosyl-L-methionine-dependent methyltransferases"/>
    <property type="match status" value="1"/>
</dbReference>
<proteinExistence type="predicted"/>
<dbReference type="Proteomes" id="UP000321595">
    <property type="component" value="Chromosome"/>
</dbReference>
<name>A0A5B8XZE1_9DELT</name>
<protein>
    <submittedName>
        <fullName evidence="4">Methyltransferase domain-containing protein</fullName>
    </submittedName>
</protein>
<dbReference type="InterPro" id="IPR029063">
    <property type="entry name" value="SAM-dependent_MTases_sf"/>
</dbReference>
<reference evidence="4 5" key="1">
    <citation type="submission" date="2019-08" db="EMBL/GenBank/DDBJ databases">
        <authorList>
            <person name="Liang Q."/>
        </authorList>
    </citation>
    <scope>NUCLEOTIDE SEQUENCE [LARGE SCALE GENOMIC DNA]</scope>
    <source>
        <strain evidence="4 5">V1718</strain>
    </source>
</reference>
<dbReference type="Gene3D" id="3.40.50.150">
    <property type="entry name" value="Vaccinia Virus protein VP39"/>
    <property type="match status" value="1"/>
</dbReference>
<organism evidence="4 5">
    <name type="scientific">Microvenator marinus</name>
    <dbReference type="NCBI Taxonomy" id="2600177"/>
    <lineage>
        <taxon>Bacteria</taxon>
        <taxon>Deltaproteobacteria</taxon>
        <taxon>Bradymonadales</taxon>
        <taxon>Microvenatoraceae</taxon>
        <taxon>Microvenator</taxon>
    </lineage>
</organism>
<dbReference type="InterPro" id="IPR041698">
    <property type="entry name" value="Methyltransf_25"/>
</dbReference>
<dbReference type="KEGG" id="bbae:FRD01_19415"/>
<dbReference type="PANTHER" id="PTHR43861">
    <property type="entry name" value="TRANS-ACONITATE 2-METHYLTRANSFERASE-RELATED"/>
    <property type="match status" value="1"/>
</dbReference>
<dbReference type="RefSeq" id="WP_146962596.1">
    <property type="nucleotide sequence ID" value="NZ_CP042467.1"/>
</dbReference>
<dbReference type="AlphaFoldDB" id="A0A5B8XZE1"/>
<dbReference type="Pfam" id="PF13649">
    <property type="entry name" value="Methyltransf_25"/>
    <property type="match status" value="1"/>
</dbReference>
<dbReference type="GO" id="GO:0008168">
    <property type="term" value="F:methyltransferase activity"/>
    <property type="evidence" value="ECO:0007669"/>
    <property type="project" value="UniProtKB-KW"/>
</dbReference>
<sequence length="248" mass="26937">MRNLVIAFALGASACSAPQSTEPELETKRHEQGMDHTEKHGHEGHKAHHGAHDGHHHAFDDPAKYAESWNSPERDAWQRPDEVIRVMAIEPGARVADLGTGTGYFVPHLSKSVGPSGKVLALDVEESMVKWVVDAAAEQGLGNVEAQKIPYDSTAQEPGSLDRILTVNTWHHFSDRVAYSAHLKSVLKPDGMLVVVDFTKDAPSGPPPEMRLAPEVVISELEAGGLVAEVVPTELERQYVIVAKHPAP</sequence>
<evidence type="ECO:0000256" key="1">
    <source>
        <dbReference type="ARBA" id="ARBA00022679"/>
    </source>
</evidence>
<evidence type="ECO:0000259" key="3">
    <source>
        <dbReference type="Pfam" id="PF13649"/>
    </source>
</evidence>
<keyword evidence="4" id="KW-0489">Methyltransferase</keyword>
<accession>A0A5B8XZE1</accession>
<evidence type="ECO:0000313" key="5">
    <source>
        <dbReference type="Proteomes" id="UP000321595"/>
    </source>
</evidence>
<feature type="compositionally biased region" description="Basic and acidic residues" evidence="2">
    <location>
        <begin position="25"/>
        <end position="41"/>
    </location>
</feature>
<dbReference type="PROSITE" id="PS51257">
    <property type="entry name" value="PROKAR_LIPOPROTEIN"/>
    <property type="match status" value="1"/>
</dbReference>
<dbReference type="EMBL" id="CP042467">
    <property type="protein sequence ID" value="QED29363.1"/>
    <property type="molecule type" value="Genomic_DNA"/>
</dbReference>
<gene>
    <name evidence="4" type="ORF">FRD01_19415</name>
</gene>
<dbReference type="CDD" id="cd02440">
    <property type="entry name" value="AdoMet_MTases"/>
    <property type="match status" value="1"/>
</dbReference>
<keyword evidence="1 4" id="KW-0808">Transferase</keyword>
<dbReference type="OrthoDB" id="9784101at2"/>
<feature type="region of interest" description="Disordered" evidence="2">
    <location>
        <begin position="15"/>
        <end position="56"/>
    </location>
</feature>
<feature type="domain" description="Methyltransferase" evidence="3">
    <location>
        <begin position="95"/>
        <end position="191"/>
    </location>
</feature>
<evidence type="ECO:0000313" key="4">
    <source>
        <dbReference type="EMBL" id="QED29363.1"/>
    </source>
</evidence>
<dbReference type="GO" id="GO:0032259">
    <property type="term" value="P:methylation"/>
    <property type="evidence" value="ECO:0007669"/>
    <property type="project" value="UniProtKB-KW"/>
</dbReference>